<protein>
    <submittedName>
        <fullName evidence="7">HTH-type transcriptional regulator ArgP</fullName>
    </submittedName>
</protein>
<keyword evidence="3" id="KW-0238">DNA-binding</keyword>
<evidence type="ECO:0000256" key="5">
    <source>
        <dbReference type="SAM" id="MobiDB-lite"/>
    </source>
</evidence>
<dbReference type="RefSeq" id="WP_209925938.1">
    <property type="nucleotide sequence ID" value="NZ_JBEWCH010000008.1"/>
</dbReference>
<dbReference type="Proteomes" id="UP001548587">
    <property type="component" value="Unassembled WGS sequence"/>
</dbReference>
<dbReference type="Gene3D" id="3.40.190.290">
    <property type="match status" value="1"/>
</dbReference>
<dbReference type="NCBIfam" id="NF009888">
    <property type="entry name" value="PRK13348.1"/>
    <property type="match status" value="1"/>
</dbReference>
<comment type="caution">
    <text evidence="7">The sequence shown here is derived from an EMBL/GenBank/DDBJ whole genome shotgun (WGS) entry which is preliminary data.</text>
</comment>
<evidence type="ECO:0000256" key="4">
    <source>
        <dbReference type="ARBA" id="ARBA00023163"/>
    </source>
</evidence>
<dbReference type="Gene3D" id="1.10.10.10">
    <property type="entry name" value="Winged helix-like DNA-binding domain superfamily/Winged helix DNA-binding domain"/>
    <property type="match status" value="1"/>
</dbReference>
<keyword evidence="8" id="KW-1185">Reference proteome</keyword>
<feature type="domain" description="HTH lysR-type" evidence="6">
    <location>
        <begin position="2"/>
        <end position="58"/>
    </location>
</feature>
<dbReference type="InterPro" id="IPR005119">
    <property type="entry name" value="LysR_subst-bd"/>
</dbReference>
<proteinExistence type="inferred from homology"/>
<dbReference type="NCBIfam" id="NF002964">
    <property type="entry name" value="PRK03635.1"/>
    <property type="match status" value="1"/>
</dbReference>
<gene>
    <name evidence="7" type="primary">argP</name>
    <name evidence="7" type="ORF">ABXL37_15165</name>
</gene>
<evidence type="ECO:0000259" key="6">
    <source>
        <dbReference type="PROSITE" id="PS50931"/>
    </source>
</evidence>
<sequence>MFDRNQLEAFAAVVEHRSFEQAASALHLTRGAVSQRIKALEETLSTVLLIRNRPVLPTPAGEVMLRHVKALRLLEHDVHARLSGGLSVQERTPVTVGINADSLATWFADCANTLLAELPIALEIVVDDQDHTRPMLLRGEVTGCVCTEPTPAQGFQAAPLGMMEYRCVATRAFASRHFPNGLTPHEVPTAPAVLFNRKDSLHDDFLGMLFGVQLKQYVRHYFPSPVALLGAIAQGSGYGLVPLVQIQSHPIHEQLVDLAPHRGLSVPLYWHHWDQEPTLARQLTERVVAFARTALASTPQPPASPPIASAVPRESA</sequence>
<name>A0ABV2C911_9BURK</name>
<dbReference type="SUPFAM" id="SSF46785">
    <property type="entry name" value="Winged helix' DNA-binding domain"/>
    <property type="match status" value="1"/>
</dbReference>
<organism evidence="7 8">
    <name type="scientific">Burkholderia sola</name>
    <dbReference type="NCBI Taxonomy" id="2843302"/>
    <lineage>
        <taxon>Bacteria</taxon>
        <taxon>Pseudomonadati</taxon>
        <taxon>Pseudomonadota</taxon>
        <taxon>Betaproteobacteria</taxon>
        <taxon>Burkholderiales</taxon>
        <taxon>Burkholderiaceae</taxon>
        <taxon>Burkholderia</taxon>
        <taxon>Burkholderia cepacia complex</taxon>
    </lineage>
</organism>
<feature type="compositionally biased region" description="Low complexity" evidence="5">
    <location>
        <begin position="306"/>
        <end position="316"/>
    </location>
</feature>
<evidence type="ECO:0000313" key="7">
    <source>
        <dbReference type="EMBL" id="MET1475595.1"/>
    </source>
</evidence>
<dbReference type="Pfam" id="PF03466">
    <property type="entry name" value="LysR_substrate"/>
    <property type="match status" value="1"/>
</dbReference>
<evidence type="ECO:0000256" key="2">
    <source>
        <dbReference type="ARBA" id="ARBA00023015"/>
    </source>
</evidence>
<dbReference type="PANTHER" id="PTHR30579:SF2">
    <property type="entry name" value="HTH-TYPE TRANSCRIPTIONAL REGULATOR ARGP"/>
    <property type="match status" value="1"/>
</dbReference>
<dbReference type="InterPro" id="IPR050176">
    <property type="entry name" value="LTTR"/>
</dbReference>
<evidence type="ECO:0000256" key="3">
    <source>
        <dbReference type="ARBA" id="ARBA00023125"/>
    </source>
</evidence>
<feature type="region of interest" description="Disordered" evidence="5">
    <location>
        <begin position="297"/>
        <end position="316"/>
    </location>
</feature>
<dbReference type="InterPro" id="IPR036390">
    <property type="entry name" value="WH_DNA-bd_sf"/>
</dbReference>
<dbReference type="InterPro" id="IPR036388">
    <property type="entry name" value="WH-like_DNA-bd_sf"/>
</dbReference>
<comment type="similarity">
    <text evidence="1">Belongs to the LysR transcriptional regulatory family.</text>
</comment>
<keyword evidence="4" id="KW-0804">Transcription</keyword>
<accession>A0ABV2C911</accession>
<dbReference type="PANTHER" id="PTHR30579">
    <property type="entry name" value="TRANSCRIPTIONAL REGULATOR"/>
    <property type="match status" value="1"/>
</dbReference>
<dbReference type="InterPro" id="IPR017685">
    <property type="entry name" value="ArgP"/>
</dbReference>
<dbReference type="Pfam" id="PF00126">
    <property type="entry name" value="HTH_1"/>
    <property type="match status" value="1"/>
</dbReference>
<evidence type="ECO:0000313" key="8">
    <source>
        <dbReference type="Proteomes" id="UP001548587"/>
    </source>
</evidence>
<dbReference type="PROSITE" id="PS50931">
    <property type="entry name" value="HTH_LYSR"/>
    <property type="match status" value="1"/>
</dbReference>
<dbReference type="SUPFAM" id="SSF53850">
    <property type="entry name" value="Periplasmic binding protein-like II"/>
    <property type="match status" value="1"/>
</dbReference>
<reference evidence="7 8" key="1">
    <citation type="submission" date="2024-06" db="EMBL/GenBank/DDBJ databases">
        <title>Burkholderia sola in Mexico.</title>
        <authorList>
            <person name="Estrada P."/>
        </authorList>
    </citation>
    <scope>NUCLEOTIDE SEQUENCE [LARGE SCALE GENOMIC DNA]</scope>
    <source>
        <strain evidence="7 8">CpTa8-5</strain>
    </source>
</reference>
<keyword evidence="2" id="KW-0805">Transcription regulation</keyword>
<dbReference type="InterPro" id="IPR000847">
    <property type="entry name" value="LysR_HTH_N"/>
</dbReference>
<dbReference type="NCBIfam" id="TIGR03298">
    <property type="entry name" value="argP"/>
    <property type="match status" value="1"/>
</dbReference>
<evidence type="ECO:0000256" key="1">
    <source>
        <dbReference type="ARBA" id="ARBA00009437"/>
    </source>
</evidence>
<dbReference type="EMBL" id="JBEWCH010000008">
    <property type="protein sequence ID" value="MET1475595.1"/>
    <property type="molecule type" value="Genomic_DNA"/>
</dbReference>